<sequence length="143" mass="16928">MKRQYLYYLLSMFFIFFASCDDVLDCIINVRPELQNKSLEFARVDQFYLETISAEVKNEPNDNGYNYYFTVTGNIPKGIEVYYDYRKVIFEGTPIEKGRFTIRVSLYVESLDECYYDDFEGRTICHDPLCTNNTSRAYTLSIH</sequence>
<dbReference type="Proteomes" id="UP000295814">
    <property type="component" value="Unassembled WGS sequence"/>
</dbReference>
<feature type="signal peptide" evidence="1">
    <location>
        <begin position="1"/>
        <end position="20"/>
    </location>
</feature>
<comment type="caution">
    <text evidence="2">The sequence shown here is derived from an EMBL/GenBank/DDBJ whole genome shotgun (WGS) entry which is preliminary data.</text>
</comment>
<gene>
    <name evidence="2" type="ORF">E1J38_008065</name>
</gene>
<protein>
    <recommendedName>
        <fullName evidence="4">DUF4249 family protein</fullName>
    </recommendedName>
</protein>
<accession>A0A562YDT2</accession>
<evidence type="ECO:0000313" key="3">
    <source>
        <dbReference type="Proteomes" id="UP000295814"/>
    </source>
</evidence>
<dbReference type="EMBL" id="SMZJ02000004">
    <property type="protein sequence ID" value="TWO32811.1"/>
    <property type="molecule type" value="Genomic_DNA"/>
</dbReference>
<reference evidence="2 3" key="2">
    <citation type="submission" date="2019-07" db="EMBL/GenBank/DDBJ databases">
        <title>Seonamhaeicola sp. W255 draft genome.</title>
        <authorList>
            <person name="Zhang X.-Y."/>
            <person name="Zhang R."/>
            <person name="Zhong Y.-L."/>
            <person name="Du Z.-J."/>
        </authorList>
    </citation>
    <scope>NUCLEOTIDE SEQUENCE [LARGE SCALE GENOMIC DNA]</scope>
    <source>
        <strain evidence="2 3">W255</strain>
    </source>
</reference>
<dbReference type="PROSITE" id="PS51257">
    <property type="entry name" value="PROKAR_LIPOPROTEIN"/>
    <property type="match status" value="1"/>
</dbReference>
<evidence type="ECO:0000313" key="2">
    <source>
        <dbReference type="EMBL" id="TWO32811.1"/>
    </source>
</evidence>
<dbReference type="RefSeq" id="WP_133355528.1">
    <property type="nucleotide sequence ID" value="NZ_SMZJ02000004.1"/>
</dbReference>
<feature type="chain" id="PRO_5022935604" description="DUF4249 family protein" evidence="1">
    <location>
        <begin position="21"/>
        <end position="143"/>
    </location>
</feature>
<name>A0A562YDT2_9FLAO</name>
<proteinExistence type="predicted"/>
<reference evidence="2 3" key="1">
    <citation type="submission" date="2019-03" db="EMBL/GenBank/DDBJ databases">
        <authorList>
            <person name="Zhong Y.L."/>
        </authorList>
    </citation>
    <scope>NUCLEOTIDE SEQUENCE [LARGE SCALE GENOMIC DNA]</scope>
    <source>
        <strain evidence="2 3">W255</strain>
    </source>
</reference>
<keyword evidence="1" id="KW-0732">Signal</keyword>
<evidence type="ECO:0000256" key="1">
    <source>
        <dbReference type="SAM" id="SignalP"/>
    </source>
</evidence>
<organism evidence="2 3">
    <name type="scientific">Seonamhaeicola sediminis</name>
    <dbReference type="NCBI Taxonomy" id="2528206"/>
    <lineage>
        <taxon>Bacteria</taxon>
        <taxon>Pseudomonadati</taxon>
        <taxon>Bacteroidota</taxon>
        <taxon>Flavobacteriia</taxon>
        <taxon>Flavobacteriales</taxon>
        <taxon>Flavobacteriaceae</taxon>
    </lineage>
</organism>
<dbReference type="OrthoDB" id="1435237at2"/>
<dbReference type="AlphaFoldDB" id="A0A562YDT2"/>
<keyword evidence="3" id="KW-1185">Reference proteome</keyword>
<evidence type="ECO:0008006" key="4">
    <source>
        <dbReference type="Google" id="ProtNLM"/>
    </source>
</evidence>